<reference evidence="2 3" key="1">
    <citation type="submission" date="2023-08" db="EMBL/GenBank/DDBJ databases">
        <title>A Necator americanus chromosomal reference genome.</title>
        <authorList>
            <person name="Ilik V."/>
            <person name="Petrzelkova K.J."/>
            <person name="Pardy F."/>
            <person name="Fuh T."/>
            <person name="Niatou-Singa F.S."/>
            <person name="Gouil Q."/>
            <person name="Baker L."/>
            <person name="Ritchie M.E."/>
            <person name="Jex A.R."/>
            <person name="Gazzola D."/>
            <person name="Li H."/>
            <person name="Toshio Fujiwara R."/>
            <person name="Zhan B."/>
            <person name="Aroian R.V."/>
            <person name="Pafco B."/>
            <person name="Schwarz E.M."/>
        </authorList>
    </citation>
    <scope>NUCLEOTIDE SEQUENCE [LARGE SCALE GENOMIC DNA]</scope>
    <source>
        <strain evidence="2 3">Aroian</strain>
        <tissue evidence="2">Whole animal</tissue>
    </source>
</reference>
<feature type="region of interest" description="Disordered" evidence="1">
    <location>
        <begin position="31"/>
        <end position="77"/>
    </location>
</feature>
<comment type="caution">
    <text evidence="2">The sequence shown here is derived from an EMBL/GenBank/DDBJ whole genome shotgun (WGS) entry which is preliminary data.</text>
</comment>
<protein>
    <submittedName>
        <fullName evidence="2">Uncharacterized protein</fullName>
    </submittedName>
</protein>
<dbReference type="EMBL" id="JAVFWL010000006">
    <property type="protein sequence ID" value="KAK6762537.1"/>
    <property type="molecule type" value="Genomic_DNA"/>
</dbReference>
<gene>
    <name evidence="2" type="primary">Necator_chrX.g23476</name>
    <name evidence="2" type="ORF">RB195_023312</name>
</gene>
<organism evidence="2 3">
    <name type="scientific">Necator americanus</name>
    <name type="common">Human hookworm</name>
    <dbReference type="NCBI Taxonomy" id="51031"/>
    <lineage>
        <taxon>Eukaryota</taxon>
        <taxon>Metazoa</taxon>
        <taxon>Ecdysozoa</taxon>
        <taxon>Nematoda</taxon>
        <taxon>Chromadorea</taxon>
        <taxon>Rhabditida</taxon>
        <taxon>Rhabditina</taxon>
        <taxon>Rhabditomorpha</taxon>
        <taxon>Strongyloidea</taxon>
        <taxon>Ancylostomatidae</taxon>
        <taxon>Bunostominae</taxon>
        <taxon>Necator</taxon>
    </lineage>
</organism>
<dbReference type="Proteomes" id="UP001303046">
    <property type="component" value="Unassembled WGS sequence"/>
</dbReference>
<proteinExistence type="predicted"/>
<keyword evidence="3" id="KW-1185">Reference proteome</keyword>
<accession>A0ABR1EIM6</accession>
<name>A0ABR1EIM6_NECAM</name>
<evidence type="ECO:0000313" key="3">
    <source>
        <dbReference type="Proteomes" id="UP001303046"/>
    </source>
</evidence>
<evidence type="ECO:0000256" key="1">
    <source>
        <dbReference type="SAM" id="MobiDB-lite"/>
    </source>
</evidence>
<sequence length="121" mass="13308">MNAETLAADHYFTPRLWRLSSISFLRRRTPATWRRRKSEGHFQSGHDHRSASLPGDAEAIGRGDSRSGPDPGCTVGAVEIPMRAPEFSGSLLRDVRACVIVQQANVVELRVLLADLVGQSL</sequence>
<evidence type="ECO:0000313" key="2">
    <source>
        <dbReference type="EMBL" id="KAK6762537.1"/>
    </source>
</evidence>